<dbReference type="SUPFAM" id="SSF54277">
    <property type="entry name" value="CAD &amp; PB1 domains"/>
    <property type="match status" value="1"/>
</dbReference>
<evidence type="ECO:0000313" key="3">
    <source>
        <dbReference type="EMBL" id="KAJ7968446.1"/>
    </source>
</evidence>
<dbReference type="Proteomes" id="UP001163823">
    <property type="component" value="Chromosome 5"/>
</dbReference>
<evidence type="ECO:0000259" key="2">
    <source>
        <dbReference type="SMART" id="SM00666"/>
    </source>
</evidence>
<name>A0AAD7M3N1_QUISA</name>
<feature type="region of interest" description="Disordered" evidence="1">
    <location>
        <begin position="1"/>
        <end position="20"/>
    </location>
</feature>
<dbReference type="FunFam" id="3.10.20.90:FF:000058">
    <property type="entry name" value="Octicosapeptide/phox/Bem1p domain kinase superfamily protein"/>
    <property type="match status" value="1"/>
</dbReference>
<dbReference type="CDD" id="cd06410">
    <property type="entry name" value="PB1_UP2"/>
    <property type="match status" value="1"/>
</dbReference>
<dbReference type="Pfam" id="PF00564">
    <property type="entry name" value="PB1"/>
    <property type="match status" value="1"/>
</dbReference>
<evidence type="ECO:0000256" key="1">
    <source>
        <dbReference type="SAM" id="MobiDB-lite"/>
    </source>
</evidence>
<dbReference type="PANTHER" id="PTHR31066:SF33">
    <property type="entry name" value="OS07G0556300 PROTEIN"/>
    <property type="match status" value="1"/>
</dbReference>
<sequence>MTSYHPTDLDSVATDSVASSPRSDYFPSNHDLLPHVRFMCSFGGKIIPRPHDNQLRYVGGDTRIVAVHRSTSFSGLLSKLYKLSGMTDITVKYQLPNEDLDALISVTTDEDVENMIDEYDRIAPNQNSKSARLRLFLFPKGEDSRTSTISSILDGSANRENWFVDALNGGRAGLERGRQKSEMLFMIMYQIQSPGSPVPVVSSPFCSTSSAPCVPSIPNLPPVRTRSDSPAPVVDSKQNQLEGFAEQQKTVHSGQQVPAYSIPEFHHSGQPVQPVPFYYVTGQAPPGNLPVQTVPMRAPYVQPYPGMPGQGQIGFHHLVPGAGQIYGGGMKPVHAVDPYNPSAAARNQQVYYGGRNSGPAPVYPMMMVPGGEESHGGGSEINMGRFPRT</sequence>
<comment type="caution">
    <text evidence="3">The sequence shown here is derived from an EMBL/GenBank/DDBJ whole genome shotgun (WGS) entry which is preliminary data.</text>
</comment>
<keyword evidence="4" id="KW-1185">Reference proteome</keyword>
<dbReference type="InterPro" id="IPR000270">
    <property type="entry name" value="PB1_dom"/>
</dbReference>
<dbReference type="SMART" id="SM00666">
    <property type="entry name" value="PB1"/>
    <property type="match status" value="1"/>
</dbReference>
<accession>A0AAD7M3N1</accession>
<organism evidence="3 4">
    <name type="scientific">Quillaja saponaria</name>
    <name type="common">Soap bark tree</name>
    <dbReference type="NCBI Taxonomy" id="32244"/>
    <lineage>
        <taxon>Eukaryota</taxon>
        <taxon>Viridiplantae</taxon>
        <taxon>Streptophyta</taxon>
        <taxon>Embryophyta</taxon>
        <taxon>Tracheophyta</taxon>
        <taxon>Spermatophyta</taxon>
        <taxon>Magnoliopsida</taxon>
        <taxon>eudicotyledons</taxon>
        <taxon>Gunneridae</taxon>
        <taxon>Pentapetalae</taxon>
        <taxon>rosids</taxon>
        <taxon>fabids</taxon>
        <taxon>Fabales</taxon>
        <taxon>Quillajaceae</taxon>
        <taxon>Quillaja</taxon>
    </lineage>
</organism>
<dbReference type="EMBL" id="JARAOO010000005">
    <property type="protein sequence ID" value="KAJ7968446.1"/>
    <property type="molecule type" value="Genomic_DNA"/>
</dbReference>
<protein>
    <submittedName>
        <fullName evidence="3">Octicosapeptide/Phox/Bem1p</fullName>
    </submittedName>
</protein>
<reference evidence="3" key="1">
    <citation type="journal article" date="2023" name="Science">
        <title>Elucidation of the pathway for biosynthesis of saponin adjuvants from the soapbark tree.</title>
        <authorList>
            <person name="Reed J."/>
            <person name="Orme A."/>
            <person name="El-Demerdash A."/>
            <person name="Owen C."/>
            <person name="Martin L.B.B."/>
            <person name="Misra R.C."/>
            <person name="Kikuchi S."/>
            <person name="Rejzek M."/>
            <person name="Martin A.C."/>
            <person name="Harkess A."/>
            <person name="Leebens-Mack J."/>
            <person name="Louveau T."/>
            <person name="Stephenson M.J."/>
            <person name="Osbourn A."/>
        </authorList>
    </citation>
    <scope>NUCLEOTIDE SEQUENCE</scope>
    <source>
        <strain evidence="3">S10</strain>
    </source>
</reference>
<proteinExistence type="predicted"/>
<gene>
    <name evidence="3" type="ORF">O6P43_012548</name>
</gene>
<dbReference type="KEGG" id="qsa:O6P43_012548"/>
<dbReference type="Gene3D" id="3.10.20.90">
    <property type="entry name" value="Phosphatidylinositol 3-kinase Catalytic Subunit, Chain A, domain 1"/>
    <property type="match status" value="1"/>
</dbReference>
<dbReference type="AlphaFoldDB" id="A0AAD7M3N1"/>
<dbReference type="InterPro" id="IPR053198">
    <property type="entry name" value="Gynoecium_Dev_Regulator"/>
</dbReference>
<dbReference type="PANTHER" id="PTHR31066">
    <property type="entry name" value="OS05G0427100 PROTEIN-RELATED"/>
    <property type="match status" value="1"/>
</dbReference>
<feature type="domain" description="PB1" evidence="2">
    <location>
        <begin position="50"/>
        <end position="140"/>
    </location>
</feature>
<evidence type="ECO:0000313" key="4">
    <source>
        <dbReference type="Proteomes" id="UP001163823"/>
    </source>
</evidence>